<organism evidence="4 5">
    <name type="scientific">[Emmonsia] crescens</name>
    <dbReference type="NCBI Taxonomy" id="73230"/>
    <lineage>
        <taxon>Eukaryota</taxon>
        <taxon>Fungi</taxon>
        <taxon>Dikarya</taxon>
        <taxon>Ascomycota</taxon>
        <taxon>Pezizomycotina</taxon>
        <taxon>Eurotiomycetes</taxon>
        <taxon>Eurotiomycetidae</taxon>
        <taxon>Onygenales</taxon>
        <taxon>Ajellomycetaceae</taxon>
        <taxon>Emergomyces</taxon>
    </lineage>
</organism>
<dbReference type="InterPro" id="IPR050309">
    <property type="entry name" value="Type-B_Carboxylest/Lipase"/>
</dbReference>
<evidence type="ECO:0000256" key="1">
    <source>
        <dbReference type="SAM" id="MobiDB-lite"/>
    </source>
</evidence>
<dbReference type="Gene3D" id="3.40.50.1820">
    <property type="entry name" value="alpha/beta hydrolase"/>
    <property type="match status" value="1"/>
</dbReference>
<proteinExistence type="predicted"/>
<keyword evidence="2" id="KW-0732">Signal</keyword>
<feature type="domain" description="Carboxylesterase type B" evidence="3">
    <location>
        <begin position="53"/>
        <end position="513"/>
    </location>
</feature>
<evidence type="ECO:0000259" key="3">
    <source>
        <dbReference type="Pfam" id="PF00135"/>
    </source>
</evidence>
<name>A0A2B7ZJ17_9EURO</name>
<dbReference type="PANTHER" id="PTHR11559">
    <property type="entry name" value="CARBOXYLESTERASE"/>
    <property type="match status" value="1"/>
</dbReference>
<evidence type="ECO:0000256" key="2">
    <source>
        <dbReference type="SAM" id="SignalP"/>
    </source>
</evidence>
<evidence type="ECO:0000313" key="5">
    <source>
        <dbReference type="Proteomes" id="UP000226031"/>
    </source>
</evidence>
<dbReference type="SUPFAM" id="SSF53474">
    <property type="entry name" value="alpha/beta-Hydrolases"/>
    <property type="match status" value="1"/>
</dbReference>
<dbReference type="InterPro" id="IPR029058">
    <property type="entry name" value="AB_hydrolase_fold"/>
</dbReference>
<gene>
    <name evidence="4" type="ORF">GX50_04357</name>
</gene>
<dbReference type="AlphaFoldDB" id="A0A2B7ZJ17"/>
<accession>A0A2B7ZJ17</accession>
<keyword evidence="5" id="KW-1185">Reference proteome</keyword>
<reference evidence="4 5" key="1">
    <citation type="submission" date="2017-10" db="EMBL/GenBank/DDBJ databases">
        <title>Comparative genomics in systemic dimorphic fungi from Ajellomycetaceae.</title>
        <authorList>
            <person name="Munoz J.F."/>
            <person name="Mcewen J.G."/>
            <person name="Clay O.K."/>
            <person name="Cuomo C.A."/>
        </authorList>
    </citation>
    <scope>NUCLEOTIDE SEQUENCE [LARGE SCALE GENOMIC DNA]</scope>
    <source>
        <strain evidence="4 5">UAMH4076</strain>
    </source>
</reference>
<dbReference type="STRING" id="73230.A0A2B7ZJ17"/>
<feature type="region of interest" description="Disordered" evidence="1">
    <location>
        <begin position="70"/>
        <end position="104"/>
    </location>
</feature>
<dbReference type="Proteomes" id="UP000226031">
    <property type="component" value="Unassembled WGS sequence"/>
</dbReference>
<dbReference type="InterPro" id="IPR002018">
    <property type="entry name" value="CarbesteraseB"/>
</dbReference>
<comment type="caution">
    <text evidence="4">The sequence shown here is derived from an EMBL/GenBank/DDBJ whole genome shotgun (WGS) entry which is preliminary data.</text>
</comment>
<dbReference type="VEuPathDB" id="FungiDB:EMCG_04829"/>
<dbReference type="EMBL" id="PDND01000080">
    <property type="protein sequence ID" value="PGH32817.1"/>
    <property type="molecule type" value="Genomic_DNA"/>
</dbReference>
<protein>
    <recommendedName>
        <fullName evidence="3">Carboxylesterase type B domain-containing protein</fullName>
    </recommendedName>
</protein>
<feature type="chain" id="PRO_5012405912" description="Carboxylesterase type B domain-containing protein" evidence="2">
    <location>
        <begin position="27"/>
        <end position="550"/>
    </location>
</feature>
<dbReference type="Pfam" id="PF00135">
    <property type="entry name" value="COesterase"/>
    <property type="match status" value="1"/>
</dbReference>
<feature type="signal peptide" evidence="2">
    <location>
        <begin position="1"/>
        <end position="26"/>
    </location>
</feature>
<evidence type="ECO:0000313" key="4">
    <source>
        <dbReference type="EMBL" id="PGH32817.1"/>
    </source>
</evidence>
<sequence>MGKILWPSTFILSFLLHSFPPISVSAKEASGFPNVDLGYAVHAATSVDVTQSGIKLGNYNNIRFAQPPTGNLRFRKPVTPPPKQSEVQNGDMDPTPDCVSSTSPQVPLPGISGQHSGTEDCLFLNVRVPEGAKPGDKLPVIHFIHGGGYTFGSKDLFHTGQDSIGLFNGTSANERFIFVSHNYRLGLYGWASSPFEKNMDANIGIHDSVAALEWTKRYIDRFGGDPDRITAFGQDAGAGIITAMLTSNGGRGELPFSKAILSSPNFVPRRRVLSRRQQVYEEMLKAAKCPTLSCLKGLSADELRDVNHKLVTEGRNNGGGGTFGPGIGFGPVVDGSYVPDAPQVLLQRGRFHKEVQSVISSNTLNEGMGMISDGMPEKFSALVRTVFPGANDATVRRIQDLFQSQASDPAEKLVWDWITSVVFACNSWGISQAYAKVGDGRGKARRYLFSAPPALHGSDLSYLFYVDQETTSVHDPHIALQVQSYIRKFLSAKDAELPIPPGSPDWPLYGQAADIMNMREAGLEITRDPWDAKDICKTLMDITLDPESGA</sequence>